<comment type="similarity">
    <text evidence="2">Belongs to the RmuC family.</text>
</comment>
<dbReference type="RefSeq" id="WP_134748086.1">
    <property type="nucleotide sequence ID" value="NZ_CP038148.1"/>
</dbReference>
<evidence type="ECO:0000313" key="7">
    <source>
        <dbReference type="Proteomes" id="UP000295727"/>
    </source>
</evidence>
<dbReference type="PANTHER" id="PTHR30563">
    <property type="entry name" value="DNA RECOMBINATION PROTEIN RMUC"/>
    <property type="match status" value="1"/>
</dbReference>
<evidence type="ECO:0000256" key="3">
    <source>
        <dbReference type="ARBA" id="ARBA00023054"/>
    </source>
</evidence>
<gene>
    <name evidence="6" type="primary">rmuC</name>
    <name evidence="6" type="ORF">E1956_07785</name>
</gene>
<dbReference type="AlphaFoldDB" id="A0A4P7CTC7"/>
<accession>A0A4P7CTC7</accession>
<dbReference type="KEGG" id="ppai:E1956_07785"/>
<dbReference type="Proteomes" id="UP000295727">
    <property type="component" value="Chromosome 1"/>
</dbReference>
<dbReference type="Pfam" id="PF02646">
    <property type="entry name" value="RmuC"/>
    <property type="match status" value="1"/>
</dbReference>
<keyword evidence="3 5" id="KW-0175">Coiled coil</keyword>
<name>A0A4P7CTC7_9BURK</name>
<sequence length="513" mass="56004">MSAMPLMAVVTLVLAFALLCAIVALMRARRGAHDDERAEATLDALDQLSDRIAGSTDTQARAAERIERELRNEIARTAQASRSEFGGGFTQVQQALAGHLTSIATVQNGQLDSFAQQLAKLTESNAQQLDAVRQSQQLQAQQARDEQGQALRHFGNVLGQQLVQLTEANDRRLAEVRATLEQRLKDIEANNAAKLEEMRRTVDEKLHATLEQRLGESFKLVSDRLEQVHRGLGEMQTLAAGVGDLKKVLTNVKTRGTWGEVQLEALLEQMLTPDQYAKNVATVPGSSERVEFAIRLPGRGLQGGGSASASSASASDSAPVWLPVDAKFPREDYERLIDAQERADAAGIEEAGRALEARVRAEARTIAEKYVAPPHTTDFALLFLPTEGLYAEILRRPGLTDVLQRDFRVSVAGPTTLTALLNSLQMGFRTLAIEKRSSEVWQVLGAVKTEFGKFGDVLARTKSQLETVTRSIEAAEVRTRAMSRKLRDVEALPGEAASNLLGDVLHNAENGDE</sequence>
<dbReference type="GO" id="GO:0006310">
    <property type="term" value="P:DNA recombination"/>
    <property type="evidence" value="ECO:0007669"/>
    <property type="project" value="UniProtKB-KW"/>
</dbReference>
<evidence type="ECO:0000313" key="6">
    <source>
        <dbReference type="EMBL" id="QBQ97083.1"/>
    </source>
</evidence>
<evidence type="ECO:0000256" key="5">
    <source>
        <dbReference type="SAM" id="Coils"/>
    </source>
</evidence>
<dbReference type="InterPro" id="IPR003798">
    <property type="entry name" value="DNA_recombination_RmuC"/>
</dbReference>
<dbReference type="PANTHER" id="PTHR30563:SF0">
    <property type="entry name" value="DNA RECOMBINATION PROTEIN RMUC"/>
    <property type="match status" value="1"/>
</dbReference>
<dbReference type="OrthoDB" id="9765111at2"/>
<comment type="function">
    <text evidence="1">Involved in DNA recombination.</text>
</comment>
<organism evidence="6 7">
    <name type="scientific">Paraburkholderia pallida</name>
    <dbReference type="NCBI Taxonomy" id="2547399"/>
    <lineage>
        <taxon>Bacteria</taxon>
        <taxon>Pseudomonadati</taxon>
        <taxon>Pseudomonadota</taxon>
        <taxon>Betaproteobacteria</taxon>
        <taxon>Burkholderiales</taxon>
        <taxon>Burkholderiaceae</taxon>
        <taxon>Paraburkholderia</taxon>
    </lineage>
</organism>
<keyword evidence="4" id="KW-0233">DNA recombination</keyword>
<proteinExistence type="inferred from homology"/>
<evidence type="ECO:0000256" key="4">
    <source>
        <dbReference type="ARBA" id="ARBA00023172"/>
    </source>
</evidence>
<keyword evidence="7" id="KW-1185">Reference proteome</keyword>
<reference evidence="6 7" key="1">
    <citation type="submission" date="2019-03" db="EMBL/GenBank/DDBJ databases">
        <title>Paraburkholderia sp. 7MH5, isolated from subtropical forest soil.</title>
        <authorList>
            <person name="Gao Z.-H."/>
            <person name="Qiu L.-H."/>
        </authorList>
    </citation>
    <scope>NUCLEOTIDE SEQUENCE [LARGE SCALE GENOMIC DNA]</scope>
    <source>
        <strain evidence="6 7">7MH5</strain>
    </source>
</reference>
<evidence type="ECO:0000256" key="2">
    <source>
        <dbReference type="ARBA" id="ARBA00009840"/>
    </source>
</evidence>
<protein>
    <submittedName>
        <fullName evidence="6">DNA recombination protein RmuC</fullName>
    </submittedName>
</protein>
<feature type="coiled-coil region" evidence="5">
    <location>
        <begin position="170"/>
        <end position="204"/>
    </location>
</feature>
<evidence type="ECO:0000256" key="1">
    <source>
        <dbReference type="ARBA" id="ARBA00003416"/>
    </source>
</evidence>
<dbReference type="EMBL" id="CP038148">
    <property type="protein sequence ID" value="QBQ97083.1"/>
    <property type="molecule type" value="Genomic_DNA"/>
</dbReference>